<dbReference type="OMA" id="HGFLYGE"/>
<dbReference type="InterPro" id="IPR034904">
    <property type="entry name" value="FSCA_dom_sf"/>
</dbReference>
<dbReference type="PANTHER" id="PTHR11178:SF25">
    <property type="entry name" value="NIFU-LIKE PROTEIN 3, CHLOROPLASTIC"/>
    <property type="match status" value="1"/>
</dbReference>
<accession>A0A1Y1I8J1</accession>
<evidence type="ECO:0000259" key="4">
    <source>
        <dbReference type="Pfam" id="PF01106"/>
    </source>
</evidence>
<keyword evidence="6" id="KW-1185">Reference proteome</keyword>
<dbReference type="SUPFAM" id="SSF117916">
    <property type="entry name" value="Fe-S cluster assembly (FSCA) domain-like"/>
    <property type="match status" value="1"/>
</dbReference>
<dbReference type="GO" id="GO:0005198">
    <property type="term" value="F:structural molecule activity"/>
    <property type="evidence" value="ECO:0007669"/>
    <property type="project" value="UniProtKB-ARBA"/>
</dbReference>
<comment type="subunit">
    <text evidence="2">Homodimer; disulfide-linked.</text>
</comment>
<dbReference type="AlphaFoldDB" id="A0A1Y1I8J1"/>
<dbReference type="GO" id="GO:0051604">
    <property type="term" value="P:protein maturation"/>
    <property type="evidence" value="ECO:0000318"/>
    <property type="project" value="GO_Central"/>
</dbReference>
<sequence length="497" mass="52027">MKAVQQLSTQAFQACFSSSVSGHAAQSPANSRNAPRGVPRRQPRWQRAPVCRAAGEGVTTLPKGPSAGGSPSSAVRPDLTATLGAVVSDAAVPEGHKGLHGFLYGDAGADVHDDGAAFQVRGEEDDGSALVGLQQWLAGREAERPPGVYAVYDQGGDLQYIGYSRNLVLTLKQHRARVGPERSAGVRVKVYANAALVSRARLEEERQAWLAQQPVPPGNGPERDLWEGTGPATAVMTEAERGAYEEKKLKMRKAMGENLYDAVEGEDADARTRRLRLLAAVEGDDWSGVIDGQTQETLAPPQAQRAAAAAAAIEAAKAAVAAKPQIVSPFARPNAPALGAPAAEKPATVMSVESVDRVLDGVRPYLIADGGNVEVVGVEDGIVALRLQGACGTCPSSTATMQMGIEAALKAHFGAALQQVVQVDKQDIGATLEAVNSHLDILRPAITNYGGSVEVLAVDTLKGSADVRFKGPAPIGMGIQAAIKDKFPDIKKVNLVE</sequence>
<protein>
    <submittedName>
        <fullName evidence="5">NFU2/3, Fe-S cluster assembly protein</fullName>
    </submittedName>
</protein>
<dbReference type="GO" id="GO:0051539">
    <property type="term" value="F:4 iron, 4 sulfur cluster binding"/>
    <property type="evidence" value="ECO:0000318"/>
    <property type="project" value="GO_Central"/>
</dbReference>
<feature type="compositionally biased region" description="Low complexity" evidence="3">
    <location>
        <begin position="64"/>
        <end position="74"/>
    </location>
</feature>
<dbReference type="Proteomes" id="UP000054558">
    <property type="component" value="Unassembled WGS sequence"/>
</dbReference>
<dbReference type="FunFam" id="3.30.300.130:FF:000003">
    <property type="entry name" value="NifU-like protein 3, chloroplastic"/>
    <property type="match status" value="1"/>
</dbReference>
<evidence type="ECO:0000256" key="1">
    <source>
        <dbReference type="ARBA" id="ARBA00006420"/>
    </source>
</evidence>
<proteinExistence type="inferred from homology"/>
<dbReference type="GO" id="GO:0009536">
    <property type="term" value="C:plastid"/>
    <property type="evidence" value="ECO:0007669"/>
    <property type="project" value="UniProtKB-ARBA"/>
</dbReference>
<name>A0A1Y1I8J1_KLENI</name>
<gene>
    <name evidence="5" type="ORF">KFL_002800020</name>
</gene>
<dbReference type="GO" id="GO:0005506">
    <property type="term" value="F:iron ion binding"/>
    <property type="evidence" value="ECO:0007669"/>
    <property type="project" value="InterPro"/>
</dbReference>
<dbReference type="Gene3D" id="3.30.300.130">
    <property type="entry name" value="Fe-S cluster assembly (FSCA)"/>
    <property type="match status" value="2"/>
</dbReference>
<dbReference type="STRING" id="105231.A0A1Y1I8J1"/>
<dbReference type="PANTHER" id="PTHR11178">
    <property type="entry name" value="IRON-SULFUR CLUSTER SCAFFOLD PROTEIN NFU-RELATED"/>
    <property type="match status" value="1"/>
</dbReference>
<feature type="domain" description="NIF system FeS cluster assembly NifU C-terminal" evidence="4">
    <location>
        <begin position="355"/>
        <end position="414"/>
    </location>
</feature>
<dbReference type="PROSITE" id="PS51257">
    <property type="entry name" value="PROKAR_LIPOPROTEIN"/>
    <property type="match status" value="1"/>
</dbReference>
<evidence type="ECO:0000256" key="2">
    <source>
        <dbReference type="ARBA" id="ARBA00011748"/>
    </source>
</evidence>
<dbReference type="Pfam" id="PF01106">
    <property type="entry name" value="NifU"/>
    <property type="match status" value="1"/>
</dbReference>
<evidence type="ECO:0000313" key="5">
    <source>
        <dbReference type="EMBL" id="GAQ86272.1"/>
    </source>
</evidence>
<evidence type="ECO:0000256" key="3">
    <source>
        <dbReference type="SAM" id="MobiDB-lite"/>
    </source>
</evidence>
<organism evidence="5 6">
    <name type="scientific">Klebsormidium nitens</name>
    <name type="common">Green alga</name>
    <name type="synonym">Ulothrix nitens</name>
    <dbReference type="NCBI Taxonomy" id="105231"/>
    <lineage>
        <taxon>Eukaryota</taxon>
        <taxon>Viridiplantae</taxon>
        <taxon>Streptophyta</taxon>
        <taxon>Klebsormidiophyceae</taxon>
        <taxon>Klebsormidiales</taxon>
        <taxon>Klebsormidiaceae</taxon>
        <taxon>Klebsormidium</taxon>
    </lineage>
</organism>
<dbReference type="GO" id="GO:0005739">
    <property type="term" value="C:mitochondrion"/>
    <property type="evidence" value="ECO:0000318"/>
    <property type="project" value="GO_Central"/>
</dbReference>
<dbReference type="InterPro" id="IPR001075">
    <property type="entry name" value="NIF_FeS_clus_asmbl_NifU_C"/>
</dbReference>
<dbReference type="EMBL" id="DF237229">
    <property type="protein sequence ID" value="GAQ86272.1"/>
    <property type="molecule type" value="Genomic_DNA"/>
</dbReference>
<evidence type="ECO:0000313" key="6">
    <source>
        <dbReference type="Proteomes" id="UP000054558"/>
    </source>
</evidence>
<dbReference type="OrthoDB" id="565552at2759"/>
<reference evidence="5 6" key="1">
    <citation type="journal article" date="2014" name="Nat. Commun.">
        <title>Klebsormidium flaccidum genome reveals primary factors for plant terrestrial adaptation.</title>
        <authorList>
            <person name="Hori K."/>
            <person name="Maruyama F."/>
            <person name="Fujisawa T."/>
            <person name="Togashi T."/>
            <person name="Yamamoto N."/>
            <person name="Seo M."/>
            <person name="Sato S."/>
            <person name="Yamada T."/>
            <person name="Mori H."/>
            <person name="Tajima N."/>
            <person name="Moriyama T."/>
            <person name="Ikeuchi M."/>
            <person name="Watanabe M."/>
            <person name="Wada H."/>
            <person name="Kobayashi K."/>
            <person name="Saito M."/>
            <person name="Masuda T."/>
            <person name="Sasaki-Sekimoto Y."/>
            <person name="Mashiguchi K."/>
            <person name="Awai K."/>
            <person name="Shimojima M."/>
            <person name="Masuda S."/>
            <person name="Iwai M."/>
            <person name="Nobusawa T."/>
            <person name="Narise T."/>
            <person name="Kondo S."/>
            <person name="Saito H."/>
            <person name="Sato R."/>
            <person name="Murakawa M."/>
            <person name="Ihara Y."/>
            <person name="Oshima-Yamada Y."/>
            <person name="Ohtaka K."/>
            <person name="Satoh M."/>
            <person name="Sonobe K."/>
            <person name="Ishii M."/>
            <person name="Ohtani R."/>
            <person name="Kanamori-Sato M."/>
            <person name="Honoki R."/>
            <person name="Miyazaki D."/>
            <person name="Mochizuki H."/>
            <person name="Umetsu J."/>
            <person name="Higashi K."/>
            <person name="Shibata D."/>
            <person name="Kamiya Y."/>
            <person name="Sato N."/>
            <person name="Nakamura Y."/>
            <person name="Tabata S."/>
            <person name="Ida S."/>
            <person name="Kurokawa K."/>
            <person name="Ohta H."/>
        </authorList>
    </citation>
    <scope>NUCLEOTIDE SEQUENCE [LARGE SCALE GENOMIC DNA]</scope>
    <source>
        <strain evidence="5 6">NIES-2285</strain>
    </source>
</reference>
<dbReference type="GO" id="GO:0016226">
    <property type="term" value="P:iron-sulfur cluster assembly"/>
    <property type="evidence" value="ECO:0007669"/>
    <property type="project" value="InterPro"/>
</dbReference>
<comment type="similarity">
    <text evidence="1">Belongs to the NifU family.</text>
</comment>
<feature type="region of interest" description="Disordered" evidence="3">
    <location>
        <begin position="22"/>
        <end position="76"/>
    </location>
</feature>